<dbReference type="Pfam" id="PF13715">
    <property type="entry name" value="CarbopepD_reg_2"/>
    <property type="match status" value="1"/>
</dbReference>
<sequence length="853" mass="99230">MRISIIYNLRILRYKMIVLFALFSTLTIYSQTTTVQGVVRDSVTNEPLEFATVRIDGTTLGKLSDENGKFSLNNNTGGNILVVSMMGYESRKITLPANKASQLDIKLKAEGVQLNEIVIRPGKEKYSKKDNPAVELIKKVIANKYDYLITNQDYYMNDEYDRLMFAFNEYVPGKGILKNLKFVSKYADTSKIDNKPILPFSIRETLSNVYYRKDPKGTRRVVVAYQNEGLDEQMNTESMESVIAEVFKDVTITDNNINMLFQDFVSPLSSTSSVNFYKWYIIDTVMIDQKKYVNLGFVPFNTQDVGFIGNLYVQPEAPYAVKRVSFRVPPKINVNYVENMLITQEFYEKSPDLWVPLRFTTAIDMSMYGAAKFYVEKERTFENFVFNLPVDAAFGTSSPVVYLSDYKKHDKNYWNASRPKVVNKDYRLGEMMDEFRANKFVDITLKTIDVLTSQYLPTNSNEEKNKLDLGTTLTFYSYNHLEGNRFRLTASTTKNLHPHFFLYGYLAYGTKDEKWKYYGEATWSFNQKKYHKDEFPKHNISIAHKYDVNPLGQRFLQAERDNILLSFRARRYNNMTYDRMTEIDYIHEYHGGFSYNIYGRTHNEEAAGELKFQRKDENGMLVNMGNLKTTEAGIDIRYAHGEKFFQQKRRRQALPSKGYTIQYSHIMGFKNVLGGQFKYNKSSLSFDKELWIAPYGRLGITAKGEKIWGSVPFPLLLSANANTSITIQRGSFYMLSPLEFLNDSQVTWDVDYRMGGWLFNRIPIIKLLKLREVAGFRGFWGHLTDGNNPEYNRDLLVFPKEVFSMGKTPYMEYSVGVENIFQFFRVDYVRRLNYLDNPDVKKSGFRISFEFSF</sequence>
<dbReference type="InterPro" id="IPR043741">
    <property type="entry name" value="DUF5686"/>
</dbReference>
<dbReference type="Proteomes" id="UP000247973">
    <property type="component" value="Unassembled WGS sequence"/>
</dbReference>
<keyword evidence="1" id="KW-0378">Hydrolase</keyword>
<reference evidence="1 2" key="1">
    <citation type="submission" date="2018-03" db="EMBL/GenBank/DDBJ databases">
        <title>Genomic Encyclopedia of Archaeal and Bacterial Type Strains, Phase II (KMG-II): from individual species to whole genera.</title>
        <authorList>
            <person name="Goeker M."/>
        </authorList>
    </citation>
    <scope>NUCLEOTIDE SEQUENCE [LARGE SCALE GENOMIC DNA]</scope>
    <source>
        <strain evidence="1 2">DSM 100214</strain>
    </source>
</reference>
<dbReference type="InterPro" id="IPR008969">
    <property type="entry name" value="CarboxyPept-like_regulatory"/>
</dbReference>
<dbReference type="EMBL" id="QICL01000001">
    <property type="protein sequence ID" value="PXV68867.1"/>
    <property type="molecule type" value="Genomic_DNA"/>
</dbReference>
<keyword evidence="2" id="KW-1185">Reference proteome</keyword>
<protein>
    <submittedName>
        <fullName evidence="1">Carboxypeptidase-like protein</fullName>
    </submittedName>
</protein>
<comment type="caution">
    <text evidence="1">The sequence shown here is derived from an EMBL/GenBank/DDBJ whole genome shotgun (WGS) entry which is preliminary data.</text>
</comment>
<evidence type="ECO:0000313" key="2">
    <source>
        <dbReference type="Proteomes" id="UP000247973"/>
    </source>
</evidence>
<dbReference type="AlphaFoldDB" id="A0A2V3PT11"/>
<dbReference type="OrthoDB" id="983143at2"/>
<dbReference type="Pfam" id="PF18939">
    <property type="entry name" value="DUF5686"/>
    <property type="match status" value="1"/>
</dbReference>
<dbReference type="SUPFAM" id="SSF49464">
    <property type="entry name" value="Carboxypeptidase regulatory domain-like"/>
    <property type="match status" value="1"/>
</dbReference>
<accession>A0A2V3PT11</accession>
<keyword evidence="1" id="KW-0121">Carboxypeptidase</keyword>
<proteinExistence type="predicted"/>
<organism evidence="1 2">
    <name type="scientific">Dysgonomonas alginatilytica</name>
    <dbReference type="NCBI Taxonomy" id="1605892"/>
    <lineage>
        <taxon>Bacteria</taxon>
        <taxon>Pseudomonadati</taxon>
        <taxon>Bacteroidota</taxon>
        <taxon>Bacteroidia</taxon>
        <taxon>Bacteroidales</taxon>
        <taxon>Dysgonomonadaceae</taxon>
        <taxon>Dysgonomonas</taxon>
    </lineage>
</organism>
<name>A0A2V3PT11_9BACT</name>
<dbReference type="Gene3D" id="2.60.40.1120">
    <property type="entry name" value="Carboxypeptidase-like, regulatory domain"/>
    <property type="match status" value="1"/>
</dbReference>
<keyword evidence="1" id="KW-0645">Protease</keyword>
<dbReference type="GO" id="GO:0004180">
    <property type="term" value="F:carboxypeptidase activity"/>
    <property type="evidence" value="ECO:0007669"/>
    <property type="project" value="UniProtKB-KW"/>
</dbReference>
<evidence type="ECO:0000313" key="1">
    <source>
        <dbReference type="EMBL" id="PXV68867.1"/>
    </source>
</evidence>
<gene>
    <name evidence="1" type="ORF">CLV62_101132</name>
</gene>